<reference evidence="1 2" key="1">
    <citation type="submission" date="2018-11" db="EMBL/GenBank/DDBJ databases">
        <title>Multidrug-resistant genes are associated with an 42-kb island TGI1 carrying a complex class 1 integron in a Trueperella pyogenes.</title>
        <authorList>
            <person name="Dong W."/>
        </authorList>
    </citation>
    <scope>NUCLEOTIDE SEQUENCE [LARGE SCALE GENOMIC DNA]</scope>
    <source>
        <strain evidence="1 2">TP4</strain>
    </source>
</reference>
<evidence type="ECO:0000313" key="1">
    <source>
        <dbReference type="EMBL" id="AZR06268.1"/>
    </source>
</evidence>
<sequence length="80" mass="8957">MRKRATELGLKSWMCVFVMERFTRPARAEQMCNNRSGSGVHQPEELASCAAVACSRAGEFSFRGESRDLIGEAWVHTAFC</sequence>
<name>A0A3S9QJU3_9ACTO</name>
<evidence type="ECO:0000313" key="2">
    <source>
        <dbReference type="Proteomes" id="UP000275951"/>
    </source>
</evidence>
<proteinExistence type="predicted"/>
<dbReference type="AlphaFoldDB" id="A0A3S9QJU3"/>
<accession>A0A3S9QJU3</accession>
<gene>
    <name evidence="1" type="ORF">EBQ10_02485</name>
</gene>
<protein>
    <submittedName>
        <fullName evidence="1">Uncharacterized protein</fullName>
    </submittedName>
</protein>
<dbReference type="EMBL" id="CP033905">
    <property type="protein sequence ID" value="AZR06268.1"/>
    <property type="molecule type" value="Genomic_DNA"/>
</dbReference>
<organism evidence="1 2">
    <name type="scientific">Trueperella pyogenes</name>
    <dbReference type="NCBI Taxonomy" id="1661"/>
    <lineage>
        <taxon>Bacteria</taxon>
        <taxon>Bacillati</taxon>
        <taxon>Actinomycetota</taxon>
        <taxon>Actinomycetes</taxon>
        <taxon>Actinomycetales</taxon>
        <taxon>Actinomycetaceae</taxon>
        <taxon>Trueperella</taxon>
    </lineage>
</organism>
<dbReference type="Proteomes" id="UP000275951">
    <property type="component" value="Chromosome"/>
</dbReference>